<dbReference type="OrthoDB" id="9789029at2"/>
<dbReference type="AlphaFoldDB" id="A0A0C2YC07"/>
<keyword evidence="1" id="KW-1133">Transmembrane helix</keyword>
<name>A0A0C2YC07_PARME</name>
<feature type="transmembrane region" description="Helical" evidence="1">
    <location>
        <begin position="123"/>
        <end position="153"/>
    </location>
</feature>
<organism evidence="2 3">
    <name type="scientific">Paramagnetospirillum magnetotacticum MS-1</name>
    <dbReference type="NCBI Taxonomy" id="272627"/>
    <lineage>
        <taxon>Bacteria</taxon>
        <taxon>Pseudomonadati</taxon>
        <taxon>Pseudomonadota</taxon>
        <taxon>Alphaproteobacteria</taxon>
        <taxon>Rhodospirillales</taxon>
        <taxon>Magnetospirillaceae</taxon>
        <taxon>Paramagnetospirillum</taxon>
    </lineage>
</organism>
<accession>A0A0C2YC07</accession>
<proteinExistence type="predicted"/>
<dbReference type="STRING" id="272627.CCC_00350"/>
<dbReference type="RefSeq" id="WP_009871043.1">
    <property type="nucleotide sequence ID" value="NZ_JXSL01000030.1"/>
</dbReference>
<protein>
    <submittedName>
        <fullName evidence="2">Putative conserved integral membrane protein</fullName>
    </submittedName>
</protein>
<sequence>MNGHLAYGLAWIAFGLSHSALAGRHLAGRWSRIVYNVIAVAAFLALGAVGGRALGAEPVFDLPLWARWGMGGVHVAGWAVMLYAARFYDLGRLGGLAQLRQPESPEDESLRLDGPHAWVRHPLYAGAFLILWGAAPSPLGLATAIWGSLYLLVGTACEERRLLARYGEDYAAYRARVPAFVPWRGRAALSADAKS</sequence>
<evidence type="ECO:0000313" key="3">
    <source>
        <dbReference type="Proteomes" id="UP000031971"/>
    </source>
</evidence>
<gene>
    <name evidence="2" type="ORF">CCC_00350</name>
</gene>
<dbReference type="Gene3D" id="1.20.120.1630">
    <property type="match status" value="1"/>
</dbReference>
<evidence type="ECO:0000256" key="1">
    <source>
        <dbReference type="SAM" id="Phobius"/>
    </source>
</evidence>
<comment type="caution">
    <text evidence="2">The sequence shown here is derived from an EMBL/GenBank/DDBJ whole genome shotgun (WGS) entry which is preliminary data.</text>
</comment>
<reference evidence="2 3" key="1">
    <citation type="submission" date="2015-01" db="EMBL/GenBank/DDBJ databases">
        <title>Genome Sequence of Magnetospirillum magnetotacticum Strain MS-1.</title>
        <authorList>
            <person name="Marinov G.K."/>
            <person name="Smalley M.D."/>
            <person name="DeSalvo G."/>
        </authorList>
    </citation>
    <scope>NUCLEOTIDE SEQUENCE [LARGE SCALE GENOMIC DNA]</scope>
    <source>
        <strain evidence="2 3">MS-1</strain>
    </source>
</reference>
<dbReference type="EMBL" id="JXSL01000030">
    <property type="protein sequence ID" value="KIL97289.1"/>
    <property type="molecule type" value="Genomic_DNA"/>
</dbReference>
<keyword evidence="1" id="KW-0472">Membrane</keyword>
<keyword evidence="3" id="KW-1185">Reference proteome</keyword>
<dbReference type="Proteomes" id="UP000031971">
    <property type="component" value="Unassembled WGS sequence"/>
</dbReference>
<keyword evidence="1" id="KW-0812">Transmembrane</keyword>
<feature type="transmembrane region" description="Helical" evidence="1">
    <location>
        <begin position="65"/>
        <end position="85"/>
    </location>
</feature>
<evidence type="ECO:0000313" key="2">
    <source>
        <dbReference type="EMBL" id="KIL97289.1"/>
    </source>
</evidence>
<feature type="transmembrane region" description="Helical" evidence="1">
    <location>
        <begin position="32"/>
        <end position="53"/>
    </location>
</feature>